<gene>
    <name evidence="1" type="ORF">K3G42_003535</name>
</gene>
<evidence type="ECO:0000313" key="2">
    <source>
        <dbReference type="Proteomes" id="UP000827872"/>
    </source>
</evidence>
<sequence length="295" mass="33474">MSYMLFANFIPEIADIVGSTKLYKGSYSVVKGRKFIIVCGDITLNSVTAFLRNFLSQDTGEITTEIIFLGENPPNLELETVLRCYSAYASFFQGSVLKNEDLQRVQVHLPKLPNWDWKKGDCVICFAELKLGLIAQSCLVSGLTTLLTRLFVRENPQTKNFLPGDWHEKQGMDYKVVTGCLSKDFVDMTFKEVCRICFVKLNLILLAVQFKHGFFANSILINPAPAVKMQYNTMGFFIAKSAAEVKRARYYCKKCHSDIMIPEDIRKCHCLEMTAPVLPSLSPGNFIVELRFREV</sequence>
<name>A0ACB8EYE0_9SAUR</name>
<keyword evidence="2" id="KW-1185">Reference proteome</keyword>
<evidence type="ECO:0000313" key="1">
    <source>
        <dbReference type="EMBL" id="KAH7997609.1"/>
    </source>
</evidence>
<dbReference type="Proteomes" id="UP000827872">
    <property type="component" value="Linkage Group LG12"/>
</dbReference>
<accession>A0ACB8EYE0</accession>
<reference evidence="1" key="1">
    <citation type="submission" date="2021-08" db="EMBL/GenBank/DDBJ databases">
        <title>The first chromosome-level gecko genome reveals the dynamic sex chromosomes of Neotropical dwarf geckos (Sphaerodactylidae: Sphaerodactylus).</title>
        <authorList>
            <person name="Pinto B.J."/>
            <person name="Keating S.E."/>
            <person name="Gamble T."/>
        </authorList>
    </citation>
    <scope>NUCLEOTIDE SEQUENCE</scope>
    <source>
        <strain evidence="1">TG3544</strain>
    </source>
</reference>
<organism evidence="1 2">
    <name type="scientific">Sphaerodactylus townsendi</name>
    <dbReference type="NCBI Taxonomy" id="933632"/>
    <lineage>
        <taxon>Eukaryota</taxon>
        <taxon>Metazoa</taxon>
        <taxon>Chordata</taxon>
        <taxon>Craniata</taxon>
        <taxon>Vertebrata</taxon>
        <taxon>Euteleostomi</taxon>
        <taxon>Lepidosauria</taxon>
        <taxon>Squamata</taxon>
        <taxon>Bifurcata</taxon>
        <taxon>Gekkota</taxon>
        <taxon>Sphaerodactylidae</taxon>
        <taxon>Sphaerodactylus</taxon>
    </lineage>
</organism>
<proteinExistence type="predicted"/>
<protein>
    <submittedName>
        <fullName evidence="1">Uncharacterized protein</fullName>
    </submittedName>
</protein>
<dbReference type="EMBL" id="CM037625">
    <property type="protein sequence ID" value="KAH7997609.1"/>
    <property type="molecule type" value="Genomic_DNA"/>
</dbReference>
<comment type="caution">
    <text evidence="1">The sequence shown here is derived from an EMBL/GenBank/DDBJ whole genome shotgun (WGS) entry which is preliminary data.</text>
</comment>